<organism evidence="8 9">
    <name type="scientific">Candidatus Gallibacteroides avistercoris</name>
    <dbReference type="NCBI Taxonomy" id="2840833"/>
    <lineage>
        <taxon>Bacteria</taxon>
        <taxon>Pseudomonadati</taxon>
        <taxon>Bacteroidota</taxon>
        <taxon>Bacteroidia</taxon>
        <taxon>Bacteroidales</taxon>
        <taxon>Bacteroidaceae</taxon>
        <taxon>Bacteroidaceae incertae sedis</taxon>
        <taxon>Candidatus Gallibacteroides</taxon>
    </lineage>
</organism>
<evidence type="ECO:0000313" key="8">
    <source>
        <dbReference type="EMBL" id="HIU55988.1"/>
    </source>
</evidence>
<dbReference type="InterPro" id="IPR058625">
    <property type="entry name" value="MdtA-like_BSH"/>
</dbReference>
<dbReference type="SUPFAM" id="SSF111369">
    <property type="entry name" value="HlyD-like secretion proteins"/>
    <property type="match status" value="1"/>
</dbReference>
<dbReference type="GO" id="GO:0005886">
    <property type="term" value="C:plasma membrane"/>
    <property type="evidence" value="ECO:0007669"/>
    <property type="project" value="TreeGrafter"/>
</dbReference>
<accession>A0A9D1SDV5</accession>
<dbReference type="InterPro" id="IPR058626">
    <property type="entry name" value="MdtA-like_b-barrel"/>
</dbReference>
<dbReference type="Gene3D" id="2.40.420.20">
    <property type="match status" value="1"/>
</dbReference>
<evidence type="ECO:0000256" key="2">
    <source>
        <dbReference type="ARBA" id="ARBA00009477"/>
    </source>
</evidence>
<feature type="coiled-coil region" evidence="3">
    <location>
        <begin position="83"/>
        <end position="110"/>
    </location>
</feature>
<dbReference type="InterPro" id="IPR058627">
    <property type="entry name" value="MdtA-like_C"/>
</dbReference>
<dbReference type="Gene3D" id="2.40.30.170">
    <property type="match status" value="1"/>
</dbReference>
<dbReference type="GO" id="GO:0030313">
    <property type="term" value="C:cell envelope"/>
    <property type="evidence" value="ECO:0007669"/>
    <property type="project" value="UniProtKB-SubCell"/>
</dbReference>
<keyword evidence="3" id="KW-0175">Coiled coil</keyword>
<dbReference type="Pfam" id="PF25876">
    <property type="entry name" value="HH_MFP_RND"/>
    <property type="match status" value="1"/>
</dbReference>
<feature type="domain" description="Multidrug resistance protein MdtA-like alpha-helical hairpin" evidence="4">
    <location>
        <begin position="91"/>
        <end position="159"/>
    </location>
</feature>
<dbReference type="PROSITE" id="PS51257">
    <property type="entry name" value="PROKAR_LIPOPROTEIN"/>
    <property type="match status" value="1"/>
</dbReference>
<proteinExistence type="inferred from homology"/>
<dbReference type="PANTHER" id="PTHR30158">
    <property type="entry name" value="ACRA/E-RELATED COMPONENT OF DRUG EFFLUX TRANSPORTER"/>
    <property type="match status" value="1"/>
</dbReference>
<feature type="domain" description="Multidrug resistance protein MdtA-like barrel-sandwich hybrid" evidence="5">
    <location>
        <begin position="49"/>
        <end position="188"/>
    </location>
</feature>
<evidence type="ECO:0000313" key="9">
    <source>
        <dbReference type="Proteomes" id="UP000824112"/>
    </source>
</evidence>
<sequence length="378" mass="42567">MRQVFAGFLLCGVFVLVSCSEPTQIELDRADITQVRVMGNYTGKVRAYRTVELRARVEGYLDRMLFDEGRKVTKGAPLFQINAERYKARVEKAKAQLKKDEAQLARAKRDVGRLRPLYEQNAASQLDLDHAMAELEYAEANVSMSKADLYQSELELGYTTVYAPLTGYVIDRTADIGALLVGGNSLAHMIDVDTVYVDVKLTALDYLQSMRRKVRLGETDSVRLWQPSVQVTLADNSVYPQEGIIDFAAPRVDEETGGFYVRAKLPNPENSLLPGQVTKVRMLLHYYPAAMMIPLSAILYENDEAFIFIVQNHKLKKRKITKGPEYGKYVVVESGLSPDETFVASDVKDVREGMSVNTTFRRGFRNLPESIIIEQKNG</sequence>
<reference evidence="8" key="2">
    <citation type="journal article" date="2021" name="PeerJ">
        <title>Extensive microbial diversity within the chicken gut microbiome revealed by metagenomics and culture.</title>
        <authorList>
            <person name="Gilroy R."/>
            <person name="Ravi A."/>
            <person name="Getino M."/>
            <person name="Pursley I."/>
            <person name="Horton D.L."/>
            <person name="Alikhan N.F."/>
            <person name="Baker D."/>
            <person name="Gharbi K."/>
            <person name="Hall N."/>
            <person name="Watson M."/>
            <person name="Adriaenssens E.M."/>
            <person name="Foster-Nyarko E."/>
            <person name="Jarju S."/>
            <person name="Secka A."/>
            <person name="Antonio M."/>
            <person name="Oren A."/>
            <person name="Chaudhuri R.R."/>
            <person name="La Ragione R."/>
            <person name="Hildebrand F."/>
            <person name="Pallen M.J."/>
        </authorList>
    </citation>
    <scope>NUCLEOTIDE SEQUENCE</scope>
    <source>
        <strain evidence="8">CHK158-818</strain>
    </source>
</reference>
<dbReference type="EMBL" id="DVNA01000212">
    <property type="protein sequence ID" value="HIU55988.1"/>
    <property type="molecule type" value="Genomic_DNA"/>
</dbReference>
<feature type="domain" description="Multidrug resistance protein MdtA-like C-terminal permuted SH3" evidence="7">
    <location>
        <begin position="290"/>
        <end position="347"/>
    </location>
</feature>
<dbReference type="Gene3D" id="1.10.287.470">
    <property type="entry name" value="Helix hairpin bin"/>
    <property type="match status" value="1"/>
</dbReference>
<comment type="similarity">
    <text evidence="2">Belongs to the membrane fusion protein (MFP) (TC 8.A.1) family.</text>
</comment>
<dbReference type="AlphaFoldDB" id="A0A9D1SDV5"/>
<evidence type="ECO:0000259" key="7">
    <source>
        <dbReference type="Pfam" id="PF25967"/>
    </source>
</evidence>
<evidence type="ECO:0000256" key="3">
    <source>
        <dbReference type="SAM" id="Coils"/>
    </source>
</evidence>
<dbReference type="GO" id="GO:0046677">
    <property type="term" value="P:response to antibiotic"/>
    <property type="evidence" value="ECO:0007669"/>
    <property type="project" value="TreeGrafter"/>
</dbReference>
<dbReference type="NCBIfam" id="TIGR01730">
    <property type="entry name" value="RND_mfp"/>
    <property type="match status" value="1"/>
</dbReference>
<dbReference type="Pfam" id="PF25917">
    <property type="entry name" value="BSH_RND"/>
    <property type="match status" value="1"/>
</dbReference>
<feature type="domain" description="Multidrug resistance protein MdtA-like beta-barrel" evidence="6">
    <location>
        <begin position="194"/>
        <end position="283"/>
    </location>
</feature>
<evidence type="ECO:0000259" key="6">
    <source>
        <dbReference type="Pfam" id="PF25944"/>
    </source>
</evidence>
<evidence type="ECO:0000259" key="4">
    <source>
        <dbReference type="Pfam" id="PF25876"/>
    </source>
</evidence>
<gene>
    <name evidence="8" type="ORF">IAB03_09325</name>
</gene>
<dbReference type="Pfam" id="PF25967">
    <property type="entry name" value="RND-MFP_C"/>
    <property type="match status" value="1"/>
</dbReference>
<comment type="subcellular location">
    <subcellularLocation>
        <location evidence="1">Cell envelope</location>
    </subcellularLocation>
</comment>
<dbReference type="Proteomes" id="UP000824112">
    <property type="component" value="Unassembled WGS sequence"/>
</dbReference>
<evidence type="ECO:0000256" key="1">
    <source>
        <dbReference type="ARBA" id="ARBA00004196"/>
    </source>
</evidence>
<name>A0A9D1SDV5_9BACT</name>
<dbReference type="Pfam" id="PF25944">
    <property type="entry name" value="Beta-barrel_RND"/>
    <property type="match status" value="1"/>
</dbReference>
<evidence type="ECO:0000259" key="5">
    <source>
        <dbReference type="Pfam" id="PF25917"/>
    </source>
</evidence>
<dbReference type="Gene3D" id="2.40.50.100">
    <property type="match status" value="1"/>
</dbReference>
<comment type="caution">
    <text evidence="8">The sequence shown here is derived from an EMBL/GenBank/DDBJ whole genome shotgun (WGS) entry which is preliminary data.</text>
</comment>
<dbReference type="PANTHER" id="PTHR30158:SF3">
    <property type="entry name" value="MULTIDRUG EFFLUX PUMP SUBUNIT ACRA-RELATED"/>
    <property type="match status" value="1"/>
</dbReference>
<protein>
    <submittedName>
        <fullName evidence="8">Efflux RND transporter periplasmic adaptor subunit</fullName>
    </submittedName>
</protein>
<reference evidence="8" key="1">
    <citation type="submission" date="2020-10" db="EMBL/GenBank/DDBJ databases">
        <authorList>
            <person name="Gilroy R."/>
        </authorList>
    </citation>
    <scope>NUCLEOTIDE SEQUENCE</scope>
    <source>
        <strain evidence="8">CHK158-818</strain>
    </source>
</reference>
<dbReference type="GO" id="GO:0022857">
    <property type="term" value="F:transmembrane transporter activity"/>
    <property type="evidence" value="ECO:0007669"/>
    <property type="project" value="InterPro"/>
</dbReference>
<dbReference type="InterPro" id="IPR058624">
    <property type="entry name" value="MdtA-like_HH"/>
</dbReference>
<dbReference type="InterPro" id="IPR006143">
    <property type="entry name" value="RND_pump_MFP"/>
</dbReference>